<dbReference type="GO" id="GO:0007059">
    <property type="term" value="P:chromosome segregation"/>
    <property type="evidence" value="ECO:0007669"/>
    <property type="project" value="UniProtKB-KW"/>
</dbReference>
<dbReference type="GeneID" id="67182110"/>
<dbReference type="InterPro" id="IPR050090">
    <property type="entry name" value="Tyrosine_recombinase_XerCD"/>
</dbReference>
<dbReference type="PANTHER" id="PTHR30349">
    <property type="entry name" value="PHAGE INTEGRASE-RELATED"/>
    <property type="match status" value="1"/>
</dbReference>
<dbReference type="InterPro" id="IPR044068">
    <property type="entry name" value="CB"/>
</dbReference>
<feature type="domain" description="Core-binding (CB)" evidence="12">
    <location>
        <begin position="35"/>
        <end position="166"/>
    </location>
</feature>
<organism evidence="13 14">
    <name type="scientific">Ferrimonas balearica (strain DSM 9799 / CCM 4581 / KCTC 23876 / PAT)</name>
    <dbReference type="NCBI Taxonomy" id="550540"/>
    <lineage>
        <taxon>Bacteria</taxon>
        <taxon>Pseudomonadati</taxon>
        <taxon>Pseudomonadota</taxon>
        <taxon>Gammaproteobacteria</taxon>
        <taxon>Alteromonadales</taxon>
        <taxon>Ferrimonadaceae</taxon>
        <taxon>Ferrimonas</taxon>
    </lineage>
</organism>
<keyword evidence="4" id="KW-0159">Chromosome partition</keyword>
<keyword evidence="3" id="KW-0132">Cell division</keyword>
<evidence type="ECO:0000256" key="6">
    <source>
        <dbReference type="ARBA" id="ARBA00023125"/>
    </source>
</evidence>
<dbReference type="InterPro" id="IPR011010">
    <property type="entry name" value="DNA_brk_join_enz"/>
</dbReference>
<comment type="subcellular location">
    <subcellularLocation>
        <location evidence="1">Cytoplasm</location>
    </subcellularLocation>
</comment>
<dbReference type="STRING" id="550540.Fbal_1897"/>
<dbReference type="PROSITE" id="PS51898">
    <property type="entry name" value="TYR_RECOMBINASE"/>
    <property type="match status" value="1"/>
</dbReference>
<feature type="compositionally biased region" description="Basic and acidic residues" evidence="10">
    <location>
        <begin position="412"/>
        <end position="425"/>
    </location>
</feature>
<dbReference type="KEGG" id="fbl:Fbal_1897"/>
<keyword evidence="2" id="KW-0963">Cytoplasm</keyword>
<dbReference type="RefSeq" id="WP_013345406.1">
    <property type="nucleotide sequence ID" value="NC_014541.1"/>
</dbReference>
<dbReference type="AlphaFoldDB" id="E1ST53"/>
<dbReference type="EMBL" id="CP002209">
    <property type="protein sequence ID" value="ADN76100.1"/>
    <property type="molecule type" value="Genomic_DNA"/>
</dbReference>
<evidence type="ECO:0000256" key="5">
    <source>
        <dbReference type="ARBA" id="ARBA00022908"/>
    </source>
</evidence>
<dbReference type="eggNOG" id="COG4974">
    <property type="taxonomic scope" value="Bacteria"/>
</dbReference>
<reference evidence="13 14" key="1">
    <citation type="journal article" date="2010" name="Stand. Genomic Sci.">
        <title>Complete genome sequence of Ferrimonas balearica type strain (PAT).</title>
        <authorList>
            <person name="Nolan M."/>
            <person name="Sikorski J."/>
            <person name="Davenport K."/>
            <person name="Lucas S."/>
            <person name="Glavina Del Rio T."/>
            <person name="Tice H."/>
            <person name="Cheng J."/>
            <person name="Goodwin L."/>
            <person name="Pitluck S."/>
            <person name="Liolios K."/>
            <person name="Ivanova N."/>
            <person name="Mavromatis K."/>
            <person name="Ovchinnikova G."/>
            <person name="Pati A."/>
            <person name="Chen A."/>
            <person name="Palaniappan K."/>
            <person name="Land M."/>
            <person name="Hauser L."/>
            <person name="Chang Y."/>
            <person name="Jeffries C."/>
            <person name="Tapia R."/>
            <person name="Brettin T."/>
            <person name="Detter J."/>
            <person name="Han C."/>
            <person name="Yasawong M."/>
            <person name="Rohde M."/>
            <person name="Tindall B."/>
            <person name="Goker M."/>
            <person name="Woyke T."/>
            <person name="Bristow J."/>
            <person name="Eisen J."/>
            <person name="Markowitz V."/>
            <person name="Hugenholtz P."/>
            <person name="Kyrpides N."/>
            <person name="Klenk H."/>
            <person name="Lapidus A."/>
        </authorList>
    </citation>
    <scope>NUCLEOTIDE SEQUENCE [LARGE SCALE GENOMIC DNA]</scope>
    <source>
        <strain evidence="14">DSM 9799 / CCM 4581 / KCTC 23876 / PAT</strain>
    </source>
</reference>
<keyword evidence="14" id="KW-1185">Reference proteome</keyword>
<dbReference type="GO" id="GO:0006310">
    <property type="term" value="P:DNA recombination"/>
    <property type="evidence" value="ECO:0007669"/>
    <property type="project" value="UniProtKB-KW"/>
</dbReference>
<dbReference type="Pfam" id="PF00589">
    <property type="entry name" value="Phage_integrase"/>
    <property type="match status" value="1"/>
</dbReference>
<evidence type="ECO:0000259" key="12">
    <source>
        <dbReference type="PROSITE" id="PS51900"/>
    </source>
</evidence>
<evidence type="ECO:0000313" key="13">
    <source>
        <dbReference type="EMBL" id="ADN76100.1"/>
    </source>
</evidence>
<dbReference type="PROSITE" id="PS51900">
    <property type="entry name" value="CB"/>
    <property type="match status" value="1"/>
</dbReference>
<feature type="region of interest" description="Disordered" evidence="10">
    <location>
        <begin position="410"/>
        <end position="432"/>
    </location>
</feature>
<evidence type="ECO:0000256" key="4">
    <source>
        <dbReference type="ARBA" id="ARBA00022829"/>
    </source>
</evidence>
<evidence type="ECO:0000256" key="9">
    <source>
        <dbReference type="PROSITE-ProRule" id="PRU01248"/>
    </source>
</evidence>
<feature type="domain" description="Tyr recombinase" evidence="11">
    <location>
        <begin position="197"/>
        <end position="420"/>
    </location>
</feature>
<keyword evidence="8" id="KW-0131">Cell cycle</keyword>
<keyword evidence="6 9" id="KW-0238">DNA-binding</keyword>
<dbReference type="InterPro" id="IPR010998">
    <property type="entry name" value="Integrase_recombinase_N"/>
</dbReference>
<evidence type="ECO:0000259" key="11">
    <source>
        <dbReference type="PROSITE" id="PS51898"/>
    </source>
</evidence>
<dbReference type="GO" id="GO:0015074">
    <property type="term" value="P:DNA integration"/>
    <property type="evidence" value="ECO:0007669"/>
    <property type="project" value="UniProtKB-KW"/>
</dbReference>
<evidence type="ECO:0000256" key="7">
    <source>
        <dbReference type="ARBA" id="ARBA00023172"/>
    </source>
</evidence>
<keyword evidence="7" id="KW-0233">DNA recombination</keyword>
<dbReference type="PANTHER" id="PTHR30349:SF77">
    <property type="entry name" value="TYROSINE RECOMBINASE XERC"/>
    <property type="match status" value="1"/>
</dbReference>
<sequence length="432" mass="48707">MTSDRPPALPLFDTLRHFESSNPFINQHLASLVCQGIDDASLSYEHALDFLVEQRHNENNYKSHRSELTTFLHWCWCEEGVSLQQVDRRLLVRYLDYCQSPPPALIGYRNVAQFLAAKGETERRPNPNWRPFLGRMEMGEKLPYRLSVSAIKTKLALLSAFFTYLNDVEYTDRNPAALLLKRAKARYAGQSGLGEETPMKAFTELQWSYVLGAATRLANEQPEQYERTLFLVSLLYSCYLRVSEVSARPGFSPVMGQFRRDSKTGVWGFFVPMSKGGKSRTVALSDAMLNALKRYREYLGLPAMPAPKELTPLFCRHRAAQRGRDVGELNANLGQRQIRELVDGLISVASQDAAADGLADDAREMAEMTVHSLRHTGISHDINLNGRPLSHVQADAGHDSIDTTSHYLHTSQVERHQTARTKPLDHLGFAAD</sequence>
<dbReference type="CDD" id="cd00397">
    <property type="entry name" value="DNA_BRE_C"/>
    <property type="match status" value="1"/>
</dbReference>
<protein>
    <submittedName>
        <fullName evidence="13">Integrase family protein</fullName>
    </submittedName>
</protein>
<evidence type="ECO:0000313" key="14">
    <source>
        <dbReference type="Proteomes" id="UP000006683"/>
    </source>
</evidence>
<evidence type="ECO:0000256" key="10">
    <source>
        <dbReference type="SAM" id="MobiDB-lite"/>
    </source>
</evidence>
<dbReference type="Proteomes" id="UP000006683">
    <property type="component" value="Chromosome"/>
</dbReference>
<keyword evidence="5" id="KW-0229">DNA integration</keyword>
<accession>E1ST53</accession>
<name>E1ST53_FERBD</name>
<proteinExistence type="predicted"/>
<dbReference type="Gene3D" id="1.10.150.130">
    <property type="match status" value="1"/>
</dbReference>
<evidence type="ECO:0000256" key="8">
    <source>
        <dbReference type="ARBA" id="ARBA00023306"/>
    </source>
</evidence>
<gene>
    <name evidence="13" type="ordered locus">Fbal_1897</name>
</gene>
<evidence type="ECO:0000256" key="2">
    <source>
        <dbReference type="ARBA" id="ARBA00022490"/>
    </source>
</evidence>
<evidence type="ECO:0000256" key="3">
    <source>
        <dbReference type="ARBA" id="ARBA00022618"/>
    </source>
</evidence>
<dbReference type="Gene3D" id="1.10.443.10">
    <property type="entry name" value="Intergrase catalytic core"/>
    <property type="match status" value="1"/>
</dbReference>
<dbReference type="InterPro" id="IPR002104">
    <property type="entry name" value="Integrase_catalytic"/>
</dbReference>
<dbReference type="GO" id="GO:0005737">
    <property type="term" value="C:cytoplasm"/>
    <property type="evidence" value="ECO:0007669"/>
    <property type="project" value="UniProtKB-SubCell"/>
</dbReference>
<evidence type="ECO:0000256" key="1">
    <source>
        <dbReference type="ARBA" id="ARBA00004496"/>
    </source>
</evidence>
<dbReference type="HOGENOM" id="CLU_027562_42_0_6"/>
<dbReference type="InterPro" id="IPR013762">
    <property type="entry name" value="Integrase-like_cat_sf"/>
</dbReference>
<dbReference type="SUPFAM" id="SSF56349">
    <property type="entry name" value="DNA breaking-rejoining enzymes"/>
    <property type="match status" value="1"/>
</dbReference>
<dbReference type="OrthoDB" id="8610787at2"/>
<dbReference type="GO" id="GO:0051301">
    <property type="term" value="P:cell division"/>
    <property type="evidence" value="ECO:0007669"/>
    <property type="project" value="UniProtKB-KW"/>
</dbReference>
<dbReference type="GO" id="GO:0003677">
    <property type="term" value="F:DNA binding"/>
    <property type="evidence" value="ECO:0007669"/>
    <property type="project" value="UniProtKB-UniRule"/>
</dbReference>